<dbReference type="GO" id="GO:0005829">
    <property type="term" value="C:cytosol"/>
    <property type="evidence" value="ECO:0007669"/>
    <property type="project" value="TreeGrafter"/>
</dbReference>
<dbReference type="GO" id="GO:0046872">
    <property type="term" value="F:metal ion binding"/>
    <property type="evidence" value="ECO:0007669"/>
    <property type="project" value="UniProtKB-KW"/>
</dbReference>
<evidence type="ECO:0000313" key="6">
    <source>
        <dbReference type="EMBL" id="PWN31608.1"/>
    </source>
</evidence>
<dbReference type="EMBL" id="KZ819607">
    <property type="protein sequence ID" value="PWN31608.1"/>
    <property type="molecule type" value="Genomic_DNA"/>
</dbReference>
<evidence type="ECO:0000256" key="2">
    <source>
        <dbReference type="ARBA" id="ARBA00022722"/>
    </source>
</evidence>
<dbReference type="AlphaFoldDB" id="A0A316V3N5"/>
<proteinExistence type="inferred from homology"/>
<dbReference type="InterPro" id="IPR050891">
    <property type="entry name" value="TatD-type_Hydrolase"/>
</dbReference>
<dbReference type="InParanoid" id="A0A316V3N5"/>
<feature type="binding site" evidence="5">
    <location>
        <position position="155"/>
    </location>
    <ligand>
        <name>a divalent metal cation</name>
        <dbReference type="ChEBI" id="CHEBI:60240"/>
        <label>2</label>
    </ligand>
</feature>
<keyword evidence="2" id="KW-0540">Nuclease</keyword>
<evidence type="ECO:0000256" key="4">
    <source>
        <dbReference type="ARBA" id="ARBA00022801"/>
    </source>
</evidence>
<feature type="binding site" evidence="5">
    <location>
        <position position="118"/>
    </location>
    <ligand>
        <name>a divalent metal cation</name>
        <dbReference type="ChEBI" id="CHEBI:60240"/>
        <label>1</label>
    </ligand>
</feature>
<dbReference type="CDD" id="cd01310">
    <property type="entry name" value="TatD_DNAse"/>
    <property type="match status" value="1"/>
</dbReference>
<organism evidence="6 7">
    <name type="scientific">Meira miltonrushii</name>
    <dbReference type="NCBI Taxonomy" id="1280837"/>
    <lineage>
        <taxon>Eukaryota</taxon>
        <taxon>Fungi</taxon>
        <taxon>Dikarya</taxon>
        <taxon>Basidiomycota</taxon>
        <taxon>Ustilaginomycotina</taxon>
        <taxon>Exobasidiomycetes</taxon>
        <taxon>Exobasidiales</taxon>
        <taxon>Brachybasidiaceae</taxon>
        <taxon>Meira</taxon>
    </lineage>
</organism>
<dbReference type="FunCoup" id="A0A316V3N5">
    <property type="interactions" value="197"/>
</dbReference>
<feature type="binding site" evidence="5">
    <location>
        <position position="245"/>
    </location>
    <ligand>
        <name>a divalent metal cation</name>
        <dbReference type="ChEBI" id="CHEBI:60240"/>
        <label>1</label>
    </ligand>
</feature>
<evidence type="ECO:0000256" key="3">
    <source>
        <dbReference type="ARBA" id="ARBA00022723"/>
    </source>
</evidence>
<keyword evidence="4" id="KW-0378">Hydrolase</keyword>
<dbReference type="InterPro" id="IPR018228">
    <property type="entry name" value="DNase_TatD-rel_CS"/>
</dbReference>
<dbReference type="RefSeq" id="XP_025351910.1">
    <property type="nucleotide sequence ID" value="XM_025499988.1"/>
</dbReference>
<protein>
    <submittedName>
        <fullName evidence="6">Mg-dependent DNase</fullName>
    </submittedName>
</protein>
<dbReference type="GO" id="GO:0008296">
    <property type="term" value="F:3'-5'-DNA exonuclease activity"/>
    <property type="evidence" value="ECO:0007669"/>
    <property type="project" value="TreeGrafter"/>
</dbReference>
<dbReference type="STRING" id="1280837.A0A316V3N5"/>
<dbReference type="GeneID" id="37021769"/>
<dbReference type="OrthoDB" id="6079689at2759"/>
<dbReference type="PANTHER" id="PTHR10060">
    <property type="entry name" value="TATD FAMILY DEOXYRIBONUCLEASE"/>
    <property type="match status" value="1"/>
</dbReference>
<dbReference type="PIRSF" id="PIRSF005902">
    <property type="entry name" value="DNase_TatD"/>
    <property type="match status" value="1"/>
</dbReference>
<dbReference type="Proteomes" id="UP000245771">
    <property type="component" value="Unassembled WGS sequence"/>
</dbReference>
<evidence type="ECO:0000313" key="7">
    <source>
        <dbReference type="Proteomes" id="UP000245771"/>
    </source>
</evidence>
<keyword evidence="7" id="KW-1185">Reference proteome</keyword>
<feature type="binding site" evidence="5">
    <location>
        <position position="197"/>
    </location>
    <ligand>
        <name>a divalent metal cation</name>
        <dbReference type="ChEBI" id="CHEBI:60240"/>
        <label>2</label>
    </ligand>
</feature>
<name>A0A316V3N5_9BASI</name>
<dbReference type="Pfam" id="PF01026">
    <property type="entry name" value="TatD_DNase"/>
    <property type="match status" value="1"/>
</dbReference>
<dbReference type="PROSITE" id="PS01090">
    <property type="entry name" value="TATD_2"/>
    <property type="match status" value="1"/>
</dbReference>
<sequence length="332" mass="36817">MASLEYVDIGVNLTDGMYKGKYHGKKAHQPDLENVLHRAKNAGVVAQMVTAGSVSEVKQVLDLVKRYENDGLYATAGIHPTRTSGVGEGMKYLDDLKKFLDQESITRNPSGKIVAIGECGLDYDRLQFSDAETQKVHFPHHLQLAKEYKLPLFLHCRAAQEDFIAIIQKEADAIAEACANDATRNDPHKRRRIGVAHCHTGTVEEMQQLFAQGLFIGLTGCSFKEEEGIRVAKEVPLEYLMLETDAPWCDLRQTHASAPLLKRFVENNPDLAALYSPASVKKEKWEAEKQVKSRNEPCAIGNIAAVVAEAKGIDVSVVVKAARENTKFLFNI</sequence>
<accession>A0A316V3N5</accession>
<evidence type="ECO:0000256" key="5">
    <source>
        <dbReference type="PIRSR" id="PIRSR005902-1"/>
    </source>
</evidence>
<gene>
    <name evidence="6" type="ORF">FA14DRAFT_165966</name>
</gene>
<dbReference type="Gene3D" id="3.20.20.140">
    <property type="entry name" value="Metal-dependent hydrolases"/>
    <property type="match status" value="1"/>
</dbReference>
<dbReference type="InterPro" id="IPR001130">
    <property type="entry name" value="TatD-like"/>
</dbReference>
<reference evidence="6 7" key="1">
    <citation type="journal article" date="2018" name="Mol. Biol. Evol.">
        <title>Broad Genomic Sampling Reveals a Smut Pathogenic Ancestry of the Fungal Clade Ustilaginomycotina.</title>
        <authorList>
            <person name="Kijpornyongpan T."/>
            <person name="Mondo S.J."/>
            <person name="Barry K."/>
            <person name="Sandor L."/>
            <person name="Lee J."/>
            <person name="Lipzen A."/>
            <person name="Pangilinan J."/>
            <person name="LaButti K."/>
            <person name="Hainaut M."/>
            <person name="Henrissat B."/>
            <person name="Grigoriev I.V."/>
            <person name="Spatafora J.W."/>
            <person name="Aime M.C."/>
        </authorList>
    </citation>
    <scope>NUCLEOTIDE SEQUENCE [LARGE SCALE GENOMIC DNA]</scope>
    <source>
        <strain evidence="6 7">MCA 3882</strain>
    </source>
</reference>
<keyword evidence="3 5" id="KW-0479">Metal-binding</keyword>
<dbReference type="InterPro" id="IPR032466">
    <property type="entry name" value="Metal_Hydrolase"/>
</dbReference>
<dbReference type="PANTHER" id="PTHR10060:SF15">
    <property type="entry name" value="DEOXYRIBONUCLEASE TATDN1"/>
    <property type="match status" value="1"/>
</dbReference>
<dbReference type="PROSITE" id="PS01091">
    <property type="entry name" value="TATD_3"/>
    <property type="match status" value="1"/>
</dbReference>
<comment type="similarity">
    <text evidence="1">Belongs to the metallo-dependent hydrolases superfamily. TatD-type hydrolase family.</text>
</comment>
<dbReference type="SUPFAM" id="SSF51556">
    <property type="entry name" value="Metallo-dependent hydrolases"/>
    <property type="match status" value="1"/>
</dbReference>
<evidence type="ECO:0000256" key="1">
    <source>
        <dbReference type="ARBA" id="ARBA00009275"/>
    </source>
</evidence>